<feature type="domain" description="Cytochrome c" evidence="6">
    <location>
        <begin position="40"/>
        <end position="131"/>
    </location>
</feature>
<gene>
    <name evidence="7" type="ORF">GA0070621_2443</name>
</gene>
<protein>
    <submittedName>
        <fullName evidence="7">Cytochrome c</fullName>
    </submittedName>
</protein>
<dbReference type="PATRIC" id="fig|299146.4.peg.2526"/>
<evidence type="ECO:0000256" key="5">
    <source>
        <dbReference type="SAM" id="SignalP"/>
    </source>
</evidence>
<dbReference type="RefSeq" id="WP_091194643.1">
    <property type="nucleotide sequence ID" value="NZ_LT594324.1"/>
</dbReference>
<feature type="signal peptide" evidence="5">
    <location>
        <begin position="1"/>
        <end position="28"/>
    </location>
</feature>
<evidence type="ECO:0000256" key="3">
    <source>
        <dbReference type="ARBA" id="ARBA00023004"/>
    </source>
</evidence>
<dbReference type="InterPro" id="IPR036909">
    <property type="entry name" value="Cyt_c-like_dom_sf"/>
</dbReference>
<dbReference type="EMBL" id="LT594324">
    <property type="protein sequence ID" value="SBT45827.1"/>
    <property type="molecule type" value="Genomic_DNA"/>
</dbReference>
<dbReference type="GO" id="GO:0009055">
    <property type="term" value="F:electron transfer activity"/>
    <property type="evidence" value="ECO:0007669"/>
    <property type="project" value="InterPro"/>
</dbReference>
<keyword evidence="2 4" id="KW-0479">Metal-binding</keyword>
<dbReference type="Gene3D" id="1.10.760.10">
    <property type="entry name" value="Cytochrome c-like domain"/>
    <property type="match status" value="1"/>
</dbReference>
<keyword evidence="5" id="KW-0732">Signal</keyword>
<feature type="chain" id="PRO_5008382838" evidence="5">
    <location>
        <begin position="29"/>
        <end position="131"/>
    </location>
</feature>
<evidence type="ECO:0000256" key="4">
    <source>
        <dbReference type="PROSITE-ProRule" id="PRU00433"/>
    </source>
</evidence>
<organism evidence="7 8">
    <name type="scientific">Micromonospora narathiwatensis</name>
    <dbReference type="NCBI Taxonomy" id="299146"/>
    <lineage>
        <taxon>Bacteria</taxon>
        <taxon>Bacillati</taxon>
        <taxon>Actinomycetota</taxon>
        <taxon>Actinomycetes</taxon>
        <taxon>Micromonosporales</taxon>
        <taxon>Micromonosporaceae</taxon>
        <taxon>Micromonospora</taxon>
    </lineage>
</organism>
<reference evidence="7 8" key="1">
    <citation type="submission" date="2016-06" db="EMBL/GenBank/DDBJ databases">
        <authorList>
            <person name="Kjaerup R.B."/>
            <person name="Dalgaard T.S."/>
            <person name="Juul-Madsen H.R."/>
        </authorList>
    </citation>
    <scope>NUCLEOTIDE SEQUENCE [LARGE SCALE GENOMIC DNA]</scope>
    <source>
        <strain evidence="7 8">DSM 45248</strain>
    </source>
</reference>
<accession>A0A1A8ZNZ8</accession>
<evidence type="ECO:0000256" key="1">
    <source>
        <dbReference type="ARBA" id="ARBA00022617"/>
    </source>
</evidence>
<dbReference type="PROSITE" id="PS51007">
    <property type="entry name" value="CYTC"/>
    <property type="match status" value="1"/>
</dbReference>
<evidence type="ECO:0000259" key="6">
    <source>
        <dbReference type="PROSITE" id="PS51007"/>
    </source>
</evidence>
<keyword evidence="3 4" id="KW-0408">Iron</keyword>
<dbReference type="Pfam" id="PF00034">
    <property type="entry name" value="Cytochrom_C"/>
    <property type="match status" value="1"/>
</dbReference>
<evidence type="ECO:0000313" key="7">
    <source>
        <dbReference type="EMBL" id="SBT45827.1"/>
    </source>
</evidence>
<dbReference type="GO" id="GO:0046872">
    <property type="term" value="F:metal ion binding"/>
    <property type="evidence" value="ECO:0007669"/>
    <property type="project" value="UniProtKB-KW"/>
</dbReference>
<dbReference type="OrthoDB" id="3540130at2"/>
<name>A0A1A8ZNZ8_9ACTN</name>
<dbReference type="Proteomes" id="UP000198765">
    <property type="component" value="Chromosome I"/>
</dbReference>
<keyword evidence="8" id="KW-1185">Reference proteome</keyword>
<evidence type="ECO:0000256" key="2">
    <source>
        <dbReference type="ARBA" id="ARBA00022723"/>
    </source>
</evidence>
<dbReference type="GO" id="GO:0020037">
    <property type="term" value="F:heme binding"/>
    <property type="evidence" value="ECO:0007669"/>
    <property type="project" value="InterPro"/>
</dbReference>
<dbReference type="SUPFAM" id="SSF46626">
    <property type="entry name" value="Cytochrome c"/>
    <property type="match status" value="1"/>
</dbReference>
<proteinExistence type="predicted"/>
<sequence>MTLTRTLRALGAALVGLPIVAVPGCASTAPPPPPPQSHAGRPDRGAQLIAQYGCGSCHTIPGVNRANGLVGPPLTQFGARSYIAGELPNNADNLRRWITDPQAVQPGTAMPNLGVSAIDAQDIVAYLYTAG</sequence>
<keyword evidence="1 4" id="KW-0349">Heme</keyword>
<dbReference type="InterPro" id="IPR009056">
    <property type="entry name" value="Cyt_c-like_dom"/>
</dbReference>
<evidence type="ECO:0000313" key="8">
    <source>
        <dbReference type="Proteomes" id="UP000198765"/>
    </source>
</evidence>
<dbReference type="AlphaFoldDB" id="A0A1A8ZNZ8"/>